<keyword evidence="4" id="KW-1185">Reference proteome</keyword>
<dbReference type="SUPFAM" id="SSF48208">
    <property type="entry name" value="Six-hairpin glycosidases"/>
    <property type="match status" value="1"/>
</dbReference>
<reference evidence="3 4" key="1">
    <citation type="submission" date="2020-04" db="EMBL/GenBank/DDBJ databases">
        <title>Description of novel Gluconacetobacter.</title>
        <authorList>
            <person name="Sombolestani A."/>
        </authorList>
    </citation>
    <scope>NUCLEOTIDE SEQUENCE [LARGE SCALE GENOMIC DNA]</scope>
    <source>
        <strain evidence="3 4">LMG 27802</strain>
    </source>
</reference>
<sequence length="389" mass="43889">MTVFSPLLQASDNRLFNWLRDVAWPFWLRRGLDRASDGRPLGFHEHLTLDEWHCTADFRRLRVVTRQIYVFSEAVIAGVAEAVEAVEAGLNYLRRFAVDPAGGYYWRFDLSGRVIDARHDLYDHAFVLLALASAMRAIPSDDLRKEALALDSYLRKALLHPVAGYHEGLPISLPRRQNPHMHLFEACLAAAESFGDDPFLDRADDIARLFLDHLWQPAEGALPEYFDEDLVPRRERTGFVVEPGHHAEWVWLLVWHTRRRALANRPPLAGVPEAVAGLTGFIDRYGLDPASGALVDELWSDGSLRAGGQRLWPQTERLKAEILRPDATEAKILDAYRILESYLTPAPSGLWMERRHANGEWGDDPAPASSLYHLTAAITVARRALAVPS</sequence>
<dbReference type="Gene3D" id="1.50.10.10">
    <property type="match status" value="1"/>
</dbReference>
<protein>
    <submittedName>
        <fullName evidence="3">Mannose-6-phosphate isomerase</fullName>
    </submittedName>
</protein>
<evidence type="ECO:0000256" key="1">
    <source>
        <dbReference type="ARBA" id="ARBA00008558"/>
    </source>
</evidence>
<dbReference type="AlphaFoldDB" id="A0A7W4K6A2"/>
<name>A0A7W4K6A2_9PROT</name>
<dbReference type="InterPro" id="IPR012341">
    <property type="entry name" value="6hp_glycosidase-like_sf"/>
</dbReference>
<dbReference type="InterPro" id="IPR010819">
    <property type="entry name" value="AGE/CE"/>
</dbReference>
<dbReference type="Pfam" id="PF07221">
    <property type="entry name" value="GlcNAc_2-epim"/>
    <property type="match status" value="1"/>
</dbReference>
<organism evidence="3 4">
    <name type="scientific">Gluconacetobacter tumulisoli</name>
    <dbReference type="NCBI Taxonomy" id="1286189"/>
    <lineage>
        <taxon>Bacteria</taxon>
        <taxon>Pseudomonadati</taxon>
        <taxon>Pseudomonadota</taxon>
        <taxon>Alphaproteobacteria</taxon>
        <taxon>Acetobacterales</taxon>
        <taxon>Acetobacteraceae</taxon>
        <taxon>Gluconacetobacter</taxon>
    </lineage>
</organism>
<dbReference type="InterPro" id="IPR008928">
    <property type="entry name" value="6-hairpin_glycosidase_sf"/>
</dbReference>
<gene>
    <name evidence="3" type="ORF">HLH28_06020</name>
</gene>
<comment type="caution">
    <text evidence="3">The sequence shown here is derived from an EMBL/GenBank/DDBJ whole genome shotgun (WGS) entry which is preliminary data.</text>
</comment>
<evidence type="ECO:0000313" key="3">
    <source>
        <dbReference type="EMBL" id="MBB2201141.1"/>
    </source>
</evidence>
<dbReference type="PANTHER" id="PTHR15108">
    <property type="entry name" value="N-ACYLGLUCOSAMINE-2-EPIMERASE"/>
    <property type="match status" value="1"/>
</dbReference>
<dbReference type="RefSeq" id="WP_182955945.1">
    <property type="nucleotide sequence ID" value="NZ_JABEQM010000003.1"/>
</dbReference>
<keyword evidence="2 3" id="KW-0413">Isomerase</keyword>
<dbReference type="GO" id="GO:0016853">
    <property type="term" value="F:isomerase activity"/>
    <property type="evidence" value="ECO:0007669"/>
    <property type="project" value="UniProtKB-KW"/>
</dbReference>
<dbReference type="Proteomes" id="UP000578030">
    <property type="component" value="Unassembled WGS sequence"/>
</dbReference>
<dbReference type="EMBL" id="JABEQM010000003">
    <property type="protein sequence ID" value="MBB2201141.1"/>
    <property type="molecule type" value="Genomic_DNA"/>
</dbReference>
<dbReference type="GO" id="GO:0005975">
    <property type="term" value="P:carbohydrate metabolic process"/>
    <property type="evidence" value="ECO:0007669"/>
    <property type="project" value="InterPro"/>
</dbReference>
<accession>A0A7W4K6A2</accession>
<proteinExistence type="inferred from homology"/>
<comment type="similarity">
    <text evidence="1">Belongs to the N-acylglucosamine 2-epimerase family.</text>
</comment>
<evidence type="ECO:0000313" key="4">
    <source>
        <dbReference type="Proteomes" id="UP000578030"/>
    </source>
</evidence>
<evidence type="ECO:0000256" key="2">
    <source>
        <dbReference type="ARBA" id="ARBA00023235"/>
    </source>
</evidence>